<organism evidence="1 2">
    <name type="scientific">Myxococcus landrumensis</name>
    <dbReference type="NCBI Taxonomy" id="2813577"/>
    <lineage>
        <taxon>Bacteria</taxon>
        <taxon>Pseudomonadati</taxon>
        <taxon>Myxococcota</taxon>
        <taxon>Myxococcia</taxon>
        <taxon>Myxococcales</taxon>
        <taxon>Cystobacterineae</taxon>
        <taxon>Myxococcaceae</taxon>
        <taxon>Myxococcus</taxon>
    </lineage>
</organism>
<keyword evidence="2" id="KW-1185">Reference proteome</keyword>
<sequence>MSNIRIAGCAAYVLSEECPCRVERRLRERDSRLMASIREECGQIIFPTWVTRQAPDFEGITKHAVRVWYVPGTAADQGKESLP</sequence>
<accession>A0ABX7N9F6</accession>
<evidence type="ECO:0008006" key="3">
    <source>
        <dbReference type="Google" id="ProtNLM"/>
    </source>
</evidence>
<dbReference type="EMBL" id="CP071091">
    <property type="protein sequence ID" value="QSQ14056.1"/>
    <property type="molecule type" value="Genomic_DNA"/>
</dbReference>
<name>A0ABX7N9F6_9BACT</name>
<gene>
    <name evidence="1" type="ORF">JY572_38040</name>
</gene>
<dbReference type="Proteomes" id="UP000663090">
    <property type="component" value="Chromosome"/>
</dbReference>
<dbReference type="RefSeq" id="WP_206715850.1">
    <property type="nucleotide sequence ID" value="NZ_CP071091.1"/>
</dbReference>
<evidence type="ECO:0000313" key="2">
    <source>
        <dbReference type="Proteomes" id="UP000663090"/>
    </source>
</evidence>
<reference evidence="1 2" key="1">
    <citation type="submission" date="2021-02" db="EMBL/GenBank/DDBJ databases">
        <title>De Novo genome assembly of isolated myxobacteria.</title>
        <authorList>
            <person name="Stevens D.C."/>
        </authorList>
    </citation>
    <scope>NUCLEOTIDE SEQUENCE [LARGE SCALE GENOMIC DNA]</scope>
    <source>
        <strain evidence="1 2">SCHIC003</strain>
    </source>
</reference>
<evidence type="ECO:0000313" key="1">
    <source>
        <dbReference type="EMBL" id="QSQ14056.1"/>
    </source>
</evidence>
<proteinExistence type="predicted"/>
<protein>
    <recommendedName>
        <fullName evidence="3">Lipoprotein</fullName>
    </recommendedName>
</protein>